<evidence type="ECO:0000256" key="3">
    <source>
        <dbReference type="ARBA" id="ARBA00022692"/>
    </source>
</evidence>
<dbReference type="SUPFAM" id="SSF82866">
    <property type="entry name" value="Multidrug efflux transporter AcrB transmembrane domain"/>
    <property type="match status" value="2"/>
</dbReference>
<comment type="subcellular location">
    <subcellularLocation>
        <location evidence="1">Cell membrane</location>
        <topology evidence="1">Multi-pass membrane protein</topology>
    </subcellularLocation>
</comment>
<feature type="domain" description="Membrane transport protein MMPL" evidence="7">
    <location>
        <begin position="194"/>
        <end position="415"/>
    </location>
</feature>
<proteinExistence type="predicted"/>
<organism evidence="8">
    <name type="scientific">hydrothermal vent metagenome</name>
    <dbReference type="NCBI Taxonomy" id="652676"/>
    <lineage>
        <taxon>unclassified sequences</taxon>
        <taxon>metagenomes</taxon>
        <taxon>ecological metagenomes</taxon>
    </lineage>
</organism>
<feature type="domain" description="Membrane transport protein MMPL" evidence="7">
    <location>
        <begin position="641"/>
        <end position="817"/>
    </location>
</feature>
<feature type="transmembrane region" description="Helical" evidence="6">
    <location>
        <begin position="724"/>
        <end position="743"/>
    </location>
</feature>
<dbReference type="PANTHER" id="PTHR33406:SF13">
    <property type="entry name" value="MEMBRANE PROTEIN YDFJ"/>
    <property type="match status" value="1"/>
</dbReference>
<name>A0A3B0RC92_9ZZZZ</name>
<feature type="transmembrane region" description="Helical" evidence="6">
    <location>
        <begin position="263"/>
        <end position="282"/>
    </location>
</feature>
<evidence type="ECO:0000256" key="5">
    <source>
        <dbReference type="ARBA" id="ARBA00023136"/>
    </source>
</evidence>
<evidence type="ECO:0000256" key="4">
    <source>
        <dbReference type="ARBA" id="ARBA00022989"/>
    </source>
</evidence>
<evidence type="ECO:0000256" key="2">
    <source>
        <dbReference type="ARBA" id="ARBA00022475"/>
    </source>
</evidence>
<protein>
    <recommendedName>
        <fullName evidence="7">Membrane transport protein MMPL domain-containing protein</fullName>
    </recommendedName>
</protein>
<gene>
    <name evidence="8" type="ORF">MNBD_DELTA01-1261</name>
</gene>
<dbReference type="GO" id="GO:0005886">
    <property type="term" value="C:plasma membrane"/>
    <property type="evidence" value="ECO:0007669"/>
    <property type="project" value="UniProtKB-SubCell"/>
</dbReference>
<dbReference type="Pfam" id="PF03176">
    <property type="entry name" value="MMPL"/>
    <property type="match status" value="2"/>
</dbReference>
<feature type="transmembrane region" description="Helical" evidence="6">
    <location>
        <begin position="361"/>
        <end position="384"/>
    </location>
</feature>
<dbReference type="InterPro" id="IPR050545">
    <property type="entry name" value="Mycobact_MmpL"/>
</dbReference>
<evidence type="ECO:0000259" key="7">
    <source>
        <dbReference type="Pfam" id="PF03176"/>
    </source>
</evidence>
<dbReference type="PANTHER" id="PTHR33406">
    <property type="entry name" value="MEMBRANE PROTEIN MJ1562-RELATED"/>
    <property type="match status" value="1"/>
</dbReference>
<feature type="transmembrane region" description="Helical" evidence="6">
    <location>
        <begin position="390"/>
        <end position="416"/>
    </location>
</feature>
<reference evidence="8" key="1">
    <citation type="submission" date="2018-06" db="EMBL/GenBank/DDBJ databases">
        <authorList>
            <person name="Zhirakovskaya E."/>
        </authorList>
    </citation>
    <scope>NUCLEOTIDE SEQUENCE</scope>
</reference>
<feature type="transmembrane region" description="Helical" evidence="6">
    <location>
        <begin position="317"/>
        <end position="340"/>
    </location>
</feature>
<feature type="transmembrane region" description="Helical" evidence="6">
    <location>
        <begin position="763"/>
        <end position="782"/>
    </location>
</feature>
<feature type="transmembrane region" description="Helical" evidence="6">
    <location>
        <begin position="673"/>
        <end position="691"/>
    </location>
</feature>
<evidence type="ECO:0000256" key="6">
    <source>
        <dbReference type="SAM" id="Phobius"/>
    </source>
</evidence>
<feature type="transmembrane region" description="Helical" evidence="6">
    <location>
        <begin position="698"/>
        <end position="718"/>
    </location>
</feature>
<keyword evidence="4 6" id="KW-1133">Transmembrane helix</keyword>
<dbReference type="InterPro" id="IPR004869">
    <property type="entry name" value="MMPL_dom"/>
</dbReference>
<keyword evidence="5 6" id="KW-0472">Membrane</keyword>
<feature type="transmembrane region" description="Helical" evidence="6">
    <location>
        <begin position="443"/>
        <end position="463"/>
    </location>
</feature>
<feature type="transmembrane region" description="Helical" evidence="6">
    <location>
        <begin position="289"/>
        <end position="311"/>
    </location>
</feature>
<feature type="transmembrane region" description="Helical" evidence="6">
    <location>
        <begin position="12"/>
        <end position="34"/>
    </location>
</feature>
<keyword evidence="3 6" id="KW-0812">Transmembrane</keyword>
<evidence type="ECO:0000313" key="8">
    <source>
        <dbReference type="EMBL" id="VAV82243.1"/>
    </source>
</evidence>
<feature type="transmembrane region" description="Helical" evidence="6">
    <location>
        <begin position="788"/>
        <end position="811"/>
    </location>
</feature>
<keyword evidence="2" id="KW-1003">Cell membrane</keyword>
<dbReference type="EMBL" id="UOEA01000006">
    <property type="protein sequence ID" value="VAV82243.1"/>
    <property type="molecule type" value="Genomic_DNA"/>
</dbReference>
<accession>A0A3B0RC92</accession>
<sequence length="820" mass="89300">MQRFLSSLSAFIIRHHKAIAIFSVLLGLLSFFFVQKLEFKTDILDVFPANAPKIESFKDFITDFGSNGNLIIVLEAKDKDMLAHLDVAETIAGRFEASSLINYVEYNVFASSKGLMLRNFPLFLDKEGLILLGRRLGREGVDAEIRKNKERISSPLFTPVDEMLIAKDPLNLRDLITGTVFKGKAKNFKGGSGYYLSSDGSMMMIMARPAGPPMDFAFMKDFSRELASITGEVERDFGEVVSVGFTGPYGFALEAHSAMSREVYTTLAGTVVVIFILFQFVYRKRFLVLLLMGCSLFLSLSLTLAGAYLLFGGLNMASSIVAAMLMGLSIDYLLHSFNSLEDEFRESGDITRSLEASFTKVLPGVIVGAVTTSLAFFSIVVTSFKGLHEMGLVAGLGVFMGLLSAIFFMSSAVVWLQPYVFKQKAPLPHSSEGRNTSRLRSPAIILGALALVVSIVFIPRISFDSSPESLGIRNSQAERLGEKISGMMQQKNTPLIVMGHDQTREGLFDSYGAIEERLNRLQAEGVVGEYTSLSLFLPPPGRQKIAIEQLAEVRERAEYLKESFFYALGKYGFRADEYYNGYIDNIIRAINIETPVELAALEADSDYKAGFFYNREKLAVAAYLYPGKGSPGWDEAGVARVEQSLKPLGDKVVITGMPVITGSLAGTIIRESSLASVLSLIAITLVLYASFRSVKKVLLILLPITLGFVYTGGLMGAGGVDFNYINIGVVTLIFGIGVDYGVYMIQGYNTGGVAGLRRSSRSVFMCALTSAVGFGSLMTMSFKGVASFGTVVVFGIAACVFAALVILPALLSYAGERGRA</sequence>
<dbReference type="Gene3D" id="1.20.1640.10">
    <property type="entry name" value="Multidrug efflux transporter AcrB transmembrane domain"/>
    <property type="match status" value="2"/>
</dbReference>
<evidence type="ECO:0000256" key="1">
    <source>
        <dbReference type="ARBA" id="ARBA00004651"/>
    </source>
</evidence>
<dbReference type="AlphaFoldDB" id="A0A3B0RC92"/>